<keyword evidence="2" id="KW-1003">Cell membrane</keyword>
<proteinExistence type="predicted"/>
<evidence type="ECO:0000256" key="3">
    <source>
        <dbReference type="ARBA" id="ARBA00022692"/>
    </source>
</evidence>
<evidence type="ECO:0000256" key="2">
    <source>
        <dbReference type="ARBA" id="ARBA00022475"/>
    </source>
</evidence>
<dbReference type="InterPro" id="IPR005495">
    <property type="entry name" value="LptG/LptF_permease"/>
</dbReference>
<dbReference type="NCBIfam" id="TIGR04407">
    <property type="entry name" value="LptF_YjgP"/>
    <property type="match status" value="1"/>
</dbReference>
<dbReference type="Proteomes" id="UP000219331">
    <property type="component" value="Unassembled WGS sequence"/>
</dbReference>
<keyword evidence="8" id="KW-1185">Reference proteome</keyword>
<dbReference type="GO" id="GO:0055085">
    <property type="term" value="P:transmembrane transport"/>
    <property type="evidence" value="ECO:0007669"/>
    <property type="project" value="InterPro"/>
</dbReference>
<dbReference type="GO" id="GO:0015920">
    <property type="term" value="P:lipopolysaccharide transport"/>
    <property type="evidence" value="ECO:0007669"/>
    <property type="project" value="TreeGrafter"/>
</dbReference>
<feature type="transmembrane region" description="Helical" evidence="6">
    <location>
        <begin position="390"/>
        <end position="409"/>
    </location>
</feature>
<feature type="transmembrane region" description="Helical" evidence="6">
    <location>
        <begin position="100"/>
        <end position="128"/>
    </location>
</feature>
<name>A0A285TMX9_9HYPH</name>
<evidence type="ECO:0000256" key="6">
    <source>
        <dbReference type="SAM" id="Phobius"/>
    </source>
</evidence>
<dbReference type="InterPro" id="IPR030922">
    <property type="entry name" value="LptF"/>
</dbReference>
<sequence length="446" mass="48223">MPPNRMRTGARPAHDDADRTCLPAPKGSLAALAGSRRLSGASPVGLPNTDLMTTFERYVFRRLAAVFLVTLTALAGVVWATQALRQLDLVTAKGQTIVQFIGMTMLAMPFLALAIAPFALLIAMLVVLNTLSNDSELIVINASGASRSVLLRPILVFAVVISLFCASLSLLFAPAGLAALRDEITQVRVDLVANIVRPGRFIGIEDGLTFHIRNRGGDGQLEGLLMHDERADDIVFTYEAARGQIVEAADRTLLVMQDGTIQRRTRATGSISIVRFQSYAFDLSSMVPTDTVATYKASERSTLDLLAPDPNDTYASENRNRLTAELHDRLSQPLYPIAFALIVFLFAGEPKTTRQNRHAATLTALVLAILLRTAGFGILTLVPGLPVARFALYLLPLLAIVLVGWIIAIGRKPRWMNALGALGERIGDRIEAIVARLQGHQQGGTA</sequence>
<gene>
    <name evidence="7" type="ORF">SAMN05421512_11397</name>
</gene>
<evidence type="ECO:0000313" key="8">
    <source>
        <dbReference type="Proteomes" id="UP000219331"/>
    </source>
</evidence>
<organism evidence="7 8">
    <name type="scientific">Stappia indica</name>
    <dbReference type="NCBI Taxonomy" id="538381"/>
    <lineage>
        <taxon>Bacteria</taxon>
        <taxon>Pseudomonadati</taxon>
        <taxon>Pseudomonadota</taxon>
        <taxon>Alphaproteobacteria</taxon>
        <taxon>Hyphomicrobiales</taxon>
        <taxon>Stappiaceae</taxon>
        <taxon>Stappia</taxon>
    </lineage>
</organism>
<dbReference type="AlphaFoldDB" id="A0A285TMX9"/>
<keyword evidence="3 6" id="KW-0812">Transmembrane</keyword>
<evidence type="ECO:0000256" key="1">
    <source>
        <dbReference type="ARBA" id="ARBA00004651"/>
    </source>
</evidence>
<reference evidence="7 8" key="1">
    <citation type="submission" date="2017-08" db="EMBL/GenBank/DDBJ databases">
        <authorList>
            <person name="de Groot N.N."/>
        </authorList>
    </citation>
    <scope>NUCLEOTIDE SEQUENCE [LARGE SCALE GENOMIC DNA]</scope>
    <source>
        <strain evidence="7 8">USBA 352</strain>
    </source>
</reference>
<dbReference type="EMBL" id="OBML01000013">
    <property type="protein sequence ID" value="SOC23900.1"/>
    <property type="molecule type" value="Genomic_DNA"/>
</dbReference>
<accession>A0A285TMX9</accession>
<evidence type="ECO:0000313" key="7">
    <source>
        <dbReference type="EMBL" id="SOC23900.1"/>
    </source>
</evidence>
<feature type="transmembrane region" description="Helical" evidence="6">
    <location>
        <begin position="359"/>
        <end position="384"/>
    </location>
</feature>
<dbReference type="PANTHER" id="PTHR33529">
    <property type="entry name" value="SLR0882 PROTEIN-RELATED"/>
    <property type="match status" value="1"/>
</dbReference>
<dbReference type="STRING" id="538381.GCA_001696535_00577"/>
<evidence type="ECO:0000256" key="5">
    <source>
        <dbReference type="ARBA" id="ARBA00023136"/>
    </source>
</evidence>
<keyword evidence="4 6" id="KW-1133">Transmembrane helix</keyword>
<feature type="transmembrane region" description="Helical" evidence="6">
    <location>
        <begin position="59"/>
        <end position="80"/>
    </location>
</feature>
<dbReference type="GO" id="GO:0043190">
    <property type="term" value="C:ATP-binding cassette (ABC) transporter complex"/>
    <property type="evidence" value="ECO:0007669"/>
    <property type="project" value="InterPro"/>
</dbReference>
<comment type="subcellular location">
    <subcellularLocation>
        <location evidence="1">Cell membrane</location>
        <topology evidence="1">Multi-pass membrane protein</topology>
    </subcellularLocation>
</comment>
<keyword evidence="5 6" id="KW-0472">Membrane</keyword>
<feature type="transmembrane region" description="Helical" evidence="6">
    <location>
        <begin position="149"/>
        <end position="173"/>
    </location>
</feature>
<feature type="transmembrane region" description="Helical" evidence="6">
    <location>
        <begin position="330"/>
        <end position="347"/>
    </location>
</feature>
<dbReference type="PANTHER" id="PTHR33529:SF6">
    <property type="entry name" value="YJGP_YJGQ FAMILY PERMEASE"/>
    <property type="match status" value="1"/>
</dbReference>
<protein>
    <submittedName>
        <fullName evidence="7">Lipopolysaccharide export system permease protein</fullName>
    </submittedName>
</protein>
<evidence type="ECO:0000256" key="4">
    <source>
        <dbReference type="ARBA" id="ARBA00022989"/>
    </source>
</evidence>
<dbReference type="Pfam" id="PF03739">
    <property type="entry name" value="LptF_LptG"/>
    <property type="match status" value="1"/>
</dbReference>